<feature type="region of interest" description="Disordered" evidence="1">
    <location>
        <begin position="22"/>
        <end position="213"/>
    </location>
</feature>
<feature type="compositionally biased region" description="Polar residues" evidence="1">
    <location>
        <begin position="351"/>
        <end position="380"/>
    </location>
</feature>
<feature type="region of interest" description="Disordered" evidence="1">
    <location>
        <begin position="338"/>
        <end position="391"/>
    </location>
</feature>
<evidence type="ECO:0000256" key="1">
    <source>
        <dbReference type="SAM" id="MobiDB-lite"/>
    </source>
</evidence>
<dbReference type="AlphaFoldDB" id="A0A401ZXA7"/>
<evidence type="ECO:0000313" key="2">
    <source>
        <dbReference type="EMBL" id="GCE11479.1"/>
    </source>
</evidence>
<proteinExistence type="predicted"/>
<evidence type="ECO:0000313" key="3">
    <source>
        <dbReference type="Proteomes" id="UP000287352"/>
    </source>
</evidence>
<gene>
    <name evidence="2" type="ORF">KTT_13380</name>
</gene>
<keyword evidence="3" id="KW-1185">Reference proteome</keyword>
<feature type="compositionally biased region" description="Low complexity" evidence="1">
    <location>
        <begin position="43"/>
        <end position="56"/>
    </location>
</feature>
<feature type="compositionally biased region" description="Basic and acidic residues" evidence="1">
    <location>
        <begin position="102"/>
        <end position="111"/>
    </location>
</feature>
<accession>A0A401ZXA7</accession>
<dbReference type="Proteomes" id="UP000287352">
    <property type="component" value="Unassembled WGS sequence"/>
</dbReference>
<name>A0A401ZXA7_9CHLR</name>
<comment type="caution">
    <text evidence="2">The sequence shown here is derived from an EMBL/GenBank/DDBJ whole genome shotgun (WGS) entry which is preliminary data.</text>
</comment>
<reference evidence="3" key="1">
    <citation type="submission" date="2018-12" db="EMBL/GenBank/DDBJ databases">
        <title>Tengunoibacter tsumagoiensis gen. nov., sp. nov., Dictyobacter kobayashii sp. nov., D. alpinus sp. nov., and D. joshuensis sp. nov. and description of Dictyobacteraceae fam. nov. within the order Ktedonobacterales isolated from Tengu-no-mugimeshi.</title>
        <authorList>
            <person name="Wang C.M."/>
            <person name="Zheng Y."/>
            <person name="Sakai Y."/>
            <person name="Toyoda A."/>
            <person name="Minakuchi Y."/>
            <person name="Abe K."/>
            <person name="Yokota A."/>
            <person name="Yabe S."/>
        </authorList>
    </citation>
    <scope>NUCLEOTIDE SEQUENCE [LARGE SCALE GENOMIC DNA]</scope>
    <source>
        <strain evidence="3">Uno3</strain>
    </source>
</reference>
<protein>
    <submittedName>
        <fullName evidence="2">Uncharacterized protein</fullName>
    </submittedName>
</protein>
<organism evidence="2 3">
    <name type="scientific">Tengunoibacter tsumagoiensis</name>
    <dbReference type="NCBI Taxonomy" id="2014871"/>
    <lineage>
        <taxon>Bacteria</taxon>
        <taxon>Bacillati</taxon>
        <taxon>Chloroflexota</taxon>
        <taxon>Ktedonobacteria</taxon>
        <taxon>Ktedonobacterales</taxon>
        <taxon>Dictyobacteraceae</taxon>
        <taxon>Tengunoibacter</taxon>
    </lineage>
</organism>
<feature type="compositionally biased region" description="Basic and acidic residues" evidence="1">
    <location>
        <begin position="338"/>
        <end position="350"/>
    </location>
</feature>
<dbReference type="EMBL" id="BIFR01000001">
    <property type="protein sequence ID" value="GCE11479.1"/>
    <property type="molecule type" value="Genomic_DNA"/>
</dbReference>
<feature type="compositionally biased region" description="Polar residues" evidence="1">
    <location>
        <begin position="69"/>
        <end position="79"/>
    </location>
</feature>
<dbReference type="RefSeq" id="WP_126579190.1">
    <property type="nucleotide sequence ID" value="NZ_BIFR01000001.1"/>
</dbReference>
<dbReference type="OrthoDB" id="155471at2"/>
<sequence length="391" mass="43099">MSKIKMRCVTCGKWFQSANAKEVTCPDCTQKARKEKQAAKNTPPVATRPAPVASPVQPKPAAAPRPKATQQGGTNSWLDQLNDVKIAEPEPPPRPKVSTPPRAREQRRDSQNDGMRGPQVAPPAARGPSRGPGAYQITGDARLSPNLGQRPQQPRPPMQGTPGQGPRPAKPWQKEGARGGFKGKPRPKGPRPAPAPKPKREKILPPPPFVPTPEQIHQVEERYQILAQPTEFDGIRTQIAQEVGIPKKAVKKIIKDLRDREQIPSWWELQTYKGSSEELDRIKATYLPYLPIPPVGVHKLLADALELKPGTVYQAIKTIRTEMNLPQYNDPTVHGEEMVKKFKPAEHSDSHSQPAQESLPFSESQLSPASPTESQGTLVPSTLEERTRTAD</sequence>
<feature type="compositionally biased region" description="Low complexity" evidence="1">
    <location>
        <begin position="122"/>
        <end position="134"/>
    </location>
</feature>